<protein>
    <recommendedName>
        <fullName evidence="7">Carboxylesterase type B domain-containing protein</fullName>
    </recommendedName>
</protein>
<dbReference type="InterPro" id="IPR050654">
    <property type="entry name" value="AChE-related_enzymes"/>
</dbReference>
<dbReference type="Proteomes" id="UP000821837">
    <property type="component" value="Chromosome 3"/>
</dbReference>
<dbReference type="GO" id="GO:0019695">
    <property type="term" value="P:choline metabolic process"/>
    <property type="evidence" value="ECO:0007669"/>
    <property type="project" value="TreeGrafter"/>
</dbReference>
<feature type="compositionally biased region" description="Polar residues" evidence="5">
    <location>
        <begin position="103"/>
        <end position="121"/>
    </location>
</feature>
<feature type="compositionally biased region" description="Polar residues" evidence="5">
    <location>
        <begin position="62"/>
        <end position="71"/>
    </location>
</feature>
<dbReference type="Pfam" id="PF00135">
    <property type="entry name" value="COesterase"/>
    <property type="match status" value="1"/>
</dbReference>
<dbReference type="VEuPathDB" id="VectorBase:RSAN_033228"/>
<reference evidence="8" key="1">
    <citation type="journal article" date="2020" name="Cell">
        <title>Large-Scale Comparative Analyses of Tick Genomes Elucidate Their Genetic Diversity and Vector Capacities.</title>
        <authorList>
            <consortium name="Tick Genome and Microbiome Consortium (TIGMIC)"/>
            <person name="Jia N."/>
            <person name="Wang J."/>
            <person name="Shi W."/>
            <person name="Du L."/>
            <person name="Sun Y."/>
            <person name="Zhan W."/>
            <person name="Jiang J.F."/>
            <person name="Wang Q."/>
            <person name="Zhang B."/>
            <person name="Ji P."/>
            <person name="Bell-Sakyi L."/>
            <person name="Cui X.M."/>
            <person name="Yuan T.T."/>
            <person name="Jiang B.G."/>
            <person name="Yang W.F."/>
            <person name="Lam T.T."/>
            <person name="Chang Q.C."/>
            <person name="Ding S.J."/>
            <person name="Wang X.J."/>
            <person name="Zhu J.G."/>
            <person name="Ruan X.D."/>
            <person name="Zhao L."/>
            <person name="Wei J.T."/>
            <person name="Ye R.Z."/>
            <person name="Que T.C."/>
            <person name="Du C.H."/>
            <person name="Zhou Y.H."/>
            <person name="Cheng J.X."/>
            <person name="Dai P.F."/>
            <person name="Guo W.B."/>
            <person name="Han X.H."/>
            <person name="Huang E.J."/>
            <person name="Li L.F."/>
            <person name="Wei W."/>
            <person name="Gao Y.C."/>
            <person name="Liu J.Z."/>
            <person name="Shao H.Z."/>
            <person name="Wang X."/>
            <person name="Wang C.C."/>
            <person name="Yang T.C."/>
            <person name="Huo Q.B."/>
            <person name="Li W."/>
            <person name="Chen H.Y."/>
            <person name="Chen S.E."/>
            <person name="Zhou L.G."/>
            <person name="Ni X.B."/>
            <person name="Tian J.H."/>
            <person name="Sheng Y."/>
            <person name="Liu T."/>
            <person name="Pan Y.S."/>
            <person name="Xia L.Y."/>
            <person name="Li J."/>
            <person name="Zhao F."/>
            <person name="Cao W.C."/>
        </authorList>
    </citation>
    <scope>NUCLEOTIDE SEQUENCE</scope>
    <source>
        <strain evidence="8">Rsan-2018</strain>
    </source>
</reference>
<keyword evidence="6" id="KW-1133">Transmembrane helix</keyword>
<keyword evidence="3" id="KW-0378">Hydrolase</keyword>
<evidence type="ECO:0000256" key="5">
    <source>
        <dbReference type="SAM" id="MobiDB-lite"/>
    </source>
</evidence>
<dbReference type="EMBL" id="JABSTV010001249">
    <property type="protein sequence ID" value="KAH7963685.1"/>
    <property type="molecule type" value="Genomic_DNA"/>
</dbReference>
<dbReference type="PANTHER" id="PTHR43918:SF4">
    <property type="entry name" value="CARBOXYLIC ESTER HYDROLASE"/>
    <property type="match status" value="1"/>
</dbReference>
<evidence type="ECO:0000259" key="7">
    <source>
        <dbReference type="Pfam" id="PF00135"/>
    </source>
</evidence>
<dbReference type="AlphaFoldDB" id="A0A9D4Q433"/>
<feature type="region of interest" description="Disordered" evidence="5">
    <location>
        <begin position="1"/>
        <end position="72"/>
    </location>
</feature>
<dbReference type="InterPro" id="IPR029058">
    <property type="entry name" value="AB_hydrolase_fold"/>
</dbReference>
<evidence type="ECO:0000313" key="9">
    <source>
        <dbReference type="Proteomes" id="UP000821837"/>
    </source>
</evidence>
<dbReference type="SUPFAM" id="SSF53474">
    <property type="entry name" value="alpha/beta-Hydrolases"/>
    <property type="match status" value="1"/>
</dbReference>
<reference evidence="8" key="2">
    <citation type="submission" date="2021-09" db="EMBL/GenBank/DDBJ databases">
        <authorList>
            <person name="Jia N."/>
            <person name="Wang J."/>
            <person name="Shi W."/>
            <person name="Du L."/>
            <person name="Sun Y."/>
            <person name="Zhan W."/>
            <person name="Jiang J."/>
            <person name="Wang Q."/>
            <person name="Zhang B."/>
            <person name="Ji P."/>
            <person name="Sakyi L.B."/>
            <person name="Cui X."/>
            <person name="Yuan T."/>
            <person name="Jiang B."/>
            <person name="Yang W."/>
            <person name="Lam T.T.-Y."/>
            <person name="Chang Q."/>
            <person name="Ding S."/>
            <person name="Wang X."/>
            <person name="Zhu J."/>
            <person name="Ruan X."/>
            <person name="Zhao L."/>
            <person name="Wei J."/>
            <person name="Que T."/>
            <person name="Du C."/>
            <person name="Cheng J."/>
            <person name="Dai P."/>
            <person name="Han X."/>
            <person name="Huang E."/>
            <person name="Gao Y."/>
            <person name="Liu J."/>
            <person name="Shao H."/>
            <person name="Ye R."/>
            <person name="Li L."/>
            <person name="Wei W."/>
            <person name="Wang X."/>
            <person name="Wang C."/>
            <person name="Huo Q."/>
            <person name="Li W."/>
            <person name="Guo W."/>
            <person name="Chen H."/>
            <person name="Chen S."/>
            <person name="Zhou L."/>
            <person name="Zhou L."/>
            <person name="Ni X."/>
            <person name="Tian J."/>
            <person name="Zhou Y."/>
            <person name="Sheng Y."/>
            <person name="Liu T."/>
            <person name="Pan Y."/>
            <person name="Xia L."/>
            <person name="Li J."/>
            <person name="Zhao F."/>
            <person name="Cao W."/>
        </authorList>
    </citation>
    <scope>NUCLEOTIDE SEQUENCE</scope>
    <source>
        <strain evidence="8">Rsan-2018</strain>
        <tissue evidence="8">Larvae</tissue>
    </source>
</reference>
<keyword evidence="2" id="KW-0719">Serine esterase</keyword>
<evidence type="ECO:0000256" key="6">
    <source>
        <dbReference type="SAM" id="Phobius"/>
    </source>
</evidence>
<evidence type="ECO:0000256" key="1">
    <source>
        <dbReference type="ARBA" id="ARBA00005964"/>
    </source>
</evidence>
<feature type="compositionally biased region" description="Low complexity" evidence="5">
    <location>
        <begin position="35"/>
        <end position="51"/>
    </location>
</feature>
<sequence length="646" mass="70775">MVPADPGKPVERTKSSKHKSRRHLTSVADKDRPVSLTSHYSSSQSRQSLLLATTNKNHDQGAQDQAPTNGSGAAVTDFATVCKTDVSPSKPSDTPLEADPGFASQSEKPTEQQCQLAPTGSGLLSQTDARLLMTSRTKPTTGISSVGTGAAVAARTRDSTRFYSATAFLLLVAACVVGAVFALIILFTEWESQVLLRVPGLGRFRGLLLEVENQPVYVFRGVRFGQNTAGEKRFDRPAVWPESRHVVRDARLSKPGCVQNPLKERDSVVELNNDTTEDCLHLNVWTPCTEALEPGCRRTVVVFLSSRDFQQGNNNQYDGRWFAALGQVVVVVPNFRLGVFGFLNLSVPGAPGDVALDDQRLALEWVVSHIASFGGNASDIVLMGSAAGAWSVGTHITSDDPFWHHERFTKVILHSESPLRRYYANTVRRVTQLLRCPVEDHLSQLYCLRKTSASDLLRVTSTWDCHQGPSTMRAPESAARVIGRRFFVGVVSDEGSHLADSLRRLPSRTPDLRWMASKFLGTVFSIKLSAELADAYSSSVKAEGGNAFGNGVWVSQLLGDVLYVCPLVRLALELAAEHRNIVWGFLFDHRASFAPPYDGTGAPRFSELDFVFGRVLDGSFGPVTSDEQRLTRQLIQLWAGFAKMVK</sequence>
<dbReference type="GO" id="GO:0006581">
    <property type="term" value="P:acetylcholine catabolic process"/>
    <property type="evidence" value="ECO:0007669"/>
    <property type="project" value="TreeGrafter"/>
</dbReference>
<dbReference type="InterPro" id="IPR002018">
    <property type="entry name" value="CarbesteraseB"/>
</dbReference>
<feature type="region of interest" description="Disordered" evidence="5">
    <location>
        <begin position="85"/>
        <end position="121"/>
    </location>
</feature>
<feature type="compositionally biased region" description="Basic residues" evidence="5">
    <location>
        <begin position="15"/>
        <end position="24"/>
    </location>
</feature>
<dbReference type="PANTHER" id="PTHR43918">
    <property type="entry name" value="ACETYLCHOLINESTERASE"/>
    <property type="match status" value="1"/>
</dbReference>
<feature type="transmembrane region" description="Helical" evidence="6">
    <location>
        <begin position="165"/>
        <end position="187"/>
    </location>
</feature>
<evidence type="ECO:0000256" key="3">
    <source>
        <dbReference type="ARBA" id="ARBA00022801"/>
    </source>
</evidence>
<evidence type="ECO:0000256" key="2">
    <source>
        <dbReference type="ARBA" id="ARBA00022487"/>
    </source>
</evidence>
<dbReference type="GO" id="GO:0005886">
    <property type="term" value="C:plasma membrane"/>
    <property type="evidence" value="ECO:0007669"/>
    <property type="project" value="TreeGrafter"/>
</dbReference>
<comment type="caution">
    <text evidence="8">The sequence shown here is derived from an EMBL/GenBank/DDBJ whole genome shotgun (WGS) entry which is preliminary data.</text>
</comment>
<evidence type="ECO:0000313" key="8">
    <source>
        <dbReference type="EMBL" id="KAH7963685.1"/>
    </source>
</evidence>
<organism evidence="8 9">
    <name type="scientific">Rhipicephalus sanguineus</name>
    <name type="common">Brown dog tick</name>
    <name type="synonym">Ixodes sanguineus</name>
    <dbReference type="NCBI Taxonomy" id="34632"/>
    <lineage>
        <taxon>Eukaryota</taxon>
        <taxon>Metazoa</taxon>
        <taxon>Ecdysozoa</taxon>
        <taxon>Arthropoda</taxon>
        <taxon>Chelicerata</taxon>
        <taxon>Arachnida</taxon>
        <taxon>Acari</taxon>
        <taxon>Parasitiformes</taxon>
        <taxon>Ixodida</taxon>
        <taxon>Ixodoidea</taxon>
        <taxon>Ixodidae</taxon>
        <taxon>Rhipicephalinae</taxon>
        <taxon>Rhipicephalus</taxon>
        <taxon>Rhipicephalus</taxon>
    </lineage>
</organism>
<keyword evidence="4" id="KW-0325">Glycoprotein</keyword>
<gene>
    <name evidence="8" type="ORF">HPB52_022413</name>
</gene>
<name>A0A9D4Q433_RHISA</name>
<comment type="similarity">
    <text evidence="1">Belongs to the type-B carboxylesterase/lipase family.</text>
</comment>
<feature type="domain" description="Carboxylesterase type B" evidence="7">
    <location>
        <begin position="200"/>
        <end position="643"/>
    </location>
</feature>
<dbReference type="Gene3D" id="3.40.50.1820">
    <property type="entry name" value="alpha/beta hydrolase"/>
    <property type="match status" value="1"/>
</dbReference>
<dbReference type="GO" id="GO:0005615">
    <property type="term" value="C:extracellular space"/>
    <property type="evidence" value="ECO:0007669"/>
    <property type="project" value="TreeGrafter"/>
</dbReference>
<dbReference type="GO" id="GO:0003990">
    <property type="term" value="F:acetylcholinesterase activity"/>
    <property type="evidence" value="ECO:0007669"/>
    <property type="project" value="TreeGrafter"/>
</dbReference>
<keyword evidence="6" id="KW-0812">Transmembrane</keyword>
<keyword evidence="9" id="KW-1185">Reference proteome</keyword>
<keyword evidence="6" id="KW-0472">Membrane</keyword>
<evidence type="ECO:0000256" key="4">
    <source>
        <dbReference type="ARBA" id="ARBA00023180"/>
    </source>
</evidence>
<accession>A0A9D4Q433</accession>
<proteinExistence type="inferred from homology"/>